<gene>
    <name evidence="1" type="ORF">Krac_1528</name>
</gene>
<organism evidence="1 2">
    <name type="scientific">Ktedonobacter racemifer DSM 44963</name>
    <dbReference type="NCBI Taxonomy" id="485913"/>
    <lineage>
        <taxon>Bacteria</taxon>
        <taxon>Bacillati</taxon>
        <taxon>Chloroflexota</taxon>
        <taxon>Ktedonobacteria</taxon>
        <taxon>Ktedonobacterales</taxon>
        <taxon>Ktedonobacteraceae</taxon>
        <taxon>Ktedonobacter</taxon>
    </lineage>
</organism>
<proteinExistence type="predicted"/>
<evidence type="ECO:0000313" key="2">
    <source>
        <dbReference type="Proteomes" id="UP000004508"/>
    </source>
</evidence>
<sequence length="106" mass="12116">MGNIFVPTRPLTRDCCSKAIKRREFRRFKEVRVRSGELNVPESELQPTAYEHVAASIAAEIPDAKFAEILRENPEWWDILTDLHESDLATGVSVKALVLRHLFLQA</sequence>
<accession>D6U211</accession>
<keyword evidence="2" id="KW-1185">Reference proteome</keyword>
<dbReference type="EMBL" id="ADVG01000004">
    <property type="protein sequence ID" value="EFH80895.1"/>
    <property type="molecule type" value="Genomic_DNA"/>
</dbReference>
<comment type="caution">
    <text evidence="1">The sequence shown here is derived from an EMBL/GenBank/DDBJ whole genome shotgun (WGS) entry which is preliminary data.</text>
</comment>
<reference evidence="1 2" key="1">
    <citation type="journal article" date="2011" name="Stand. Genomic Sci.">
        <title>Non-contiguous finished genome sequence and contextual data of the filamentous soil bacterium Ktedonobacter racemifer type strain (SOSP1-21).</title>
        <authorList>
            <person name="Chang Y.J."/>
            <person name="Land M."/>
            <person name="Hauser L."/>
            <person name="Chertkov O."/>
            <person name="Del Rio T.G."/>
            <person name="Nolan M."/>
            <person name="Copeland A."/>
            <person name="Tice H."/>
            <person name="Cheng J.F."/>
            <person name="Lucas S."/>
            <person name="Han C."/>
            <person name="Goodwin L."/>
            <person name="Pitluck S."/>
            <person name="Ivanova N."/>
            <person name="Ovchinikova G."/>
            <person name="Pati A."/>
            <person name="Chen A."/>
            <person name="Palaniappan K."/>
            <person name="Mavromatis K."/>
            <person name="Liolios K."/>
            <person name="Brettin T."/>
            <person name="Fiebig A."/>
            <person name="Rohde M."/>
            <person name="Abt B."/>
            <person name="Goker M."/>
            <person name="Detter J.C."/>
            <person name="Woyke T."/>
            <person name="Bristow J."/>
            <person name="Eisen J.A."/>
            <person name="Markowitz V."/>
            <person name="Hugenholtz P."/>
            <person name="Kyrpides N.C."/>
            <person name="Klenk H.P."/>
            <person name="Lapidus A."/>
        </authorList>
    </citation>
    <scope>NUCLEOTIDE SEQUENCE [LARGE SCALE GENOMIC DNA]</scope>
    <source>
        <strain evidence="2">DSM 44963</strain>
    </source>
</reference>
<dbReference type="InParanoid" id="D6U211"/>
<name>D6U211_KTERA</name>
<evidence type="ECO:0000313" key="1">
    <source>
        <dbReference type="EMBL" id="EFH80895.1"/>
    </source>
</evidence>
<protein>
    <submittedName>
        <fullName evidence="1">Uncharacterized protein</fullName>
    </submittedName>
</protein>
<dbReference type="AlphaFoldDB" id="D6U211"/>
<dbReference type="Proteomes" id="UP000004508">
    <property type="component" value="Unassembled WGS sequence"/>
</dbReference>